<reference evidence="2 5" key="2">
    <citation type="submission" date="2017-08" db="EMBL/GenBank/DDBJ databases">
        <title>The complete genome sequence of moderately halophilic actinomycete Actinopolyspora erythraea YIM 90600, the producer of novel erythromycin, novel actinopolysporins A-C and tubercidin.</title>
        <authorList>
            <person name="Yin M."/>
            <person name="Tang S."/>
        </authorList>
    </citation>
    <scope>NUCLEOTIDE SEQUENCE [LARGE SCALE GENOMIC DNA]</scope>
    <source>
        <strain evidence="2 5">YIM 90600</strain>
    </source>
</reference>
<keyword evidence="4" id="KW-1185">Reference proteome</keyword>
<sequence length="336" mass="34336">MVETENADELLLLGLDVGGTSSRALLTDAHGRTVGTGHAGGGNPNTHPPDRAVEQVARAARTALAETAPERVSAVVLGMAGISKLTDPAVAGMFEQAWHMLGLRCPVRTVSDSEVAFAAGTAEPDGTVLIAGTGSIVTRIAEHRSERTLGGYGWLLGDEGSAFWLGREAVSTALRALDLGEEKDDPLVASVLNELLPDSARGNEPYSMLVRRIVALLGNGPPVRLAELAPLVTASAADGGGKAAEILSRAARTLAADTLAVRDDSESSPIVLAGSLLSGEGTLDEAVRAELRARSAAPLVTAGSGAAGAAWLAAMPLVGAEHARRLHDRLLGGGHG</sequence>
<dbReference type="HOGENOM" id="CLU_016274_3_0_11"/>
<dbReference type="EMBL" id="CP022752">
    <property type="protein sequence ID" value="ASU77328.1"/>
    <property type="molecule type" value="Genomic_DNA"/>
</dbReference>
<evidence type="ECO:0000313" key="5">
    <source>
        <dbReference type="Proteomes" id="UP000215043"/>
    </source>
</evidence>
<evidence type="ECO:0000313" key="3">
    <source>
        <dbReference type="EMBL" id="KGI80182.1"/>
    </source>
</evidence>
<dbReference type="EMBL" id="JPMV01000035">
    <property type="protein sequence ID" value="KGI80182.1"/>
    <property type="molecule type" value="Genomic_DNA"/>
</dbReference>
<dbReference type="OrthoDB" id="8701357at2"/>
<dbReference type="Proteomes" id="UP000215043">
    <property type="component" value="Chromosome"/>
</dbReference>
<protein>
    <submittedName>
        <fullName evidence="2">ATPase</fullName>
    </submittedName>
</protein>
<gene>
    <name evidence="2" type="ORF">CDG81_02240</name>
    <name evidence="3" type="ORF">IL38_18740</name>
</gene>
<dbReference type="InterPro" id="IPR002731">
    <property type="entry name" value="ATPase_BadF"/>
</dbReference>
<dbReference type="PANTHER" id="PTHR43190:SF3">
    <property type="entry name" value="N-ACETYL-D-GLUCOSAMINE KINASE"/>
    <property type="match status" value="1"/>
</dbReference>
<dbReference type="InterPro" id="IPR052519">
    <property type="entry name" value="Euk-type_GlcNAc_Kinase"/>
</dbReference>
<name>A0A099D304_9ACTN</name>
<dbReference type="PANTHER" id="PTHR43190">
    <property type="entry name" value="N-ACETYL-D-GLUCOSAMINE KINASE"/>
    <property type="match status" value="1"/>
</dbReference>
<dbReference type="CDD" id="cd24007">
    <property type="entry name" value="ASKHA_NBD_eukNAGK-like"/>
    <property type="match status" value="1"/>
</dbReference>
<evidence type="ECO:0000313" key="4">
    <source>
        <dbReference type="Proteomes" id="UP000029737"/>
    </source>
</evidence>
<accession>A0A099D304</accession>
<dbReference type="eggNOG" id="COG2971">
    <property type="taxonomic scope" value="Bacteria"/>
</dbReference>
<dbReference type="Proteomes" id="UP000029737">
    <property type="component" value="Unassembled WGS sequence"/>
</dbReference>
<proteinExistence type="predicted"/>
<dbReference type="RefSeq" id="WP_043576127.1">
    <property type="nucleotide sequence ID" value="NZ_CP022752.1"/>
</dbReference>
<feature type="domain" description="ATPase BadF/BadG/BcrA/BcrD type" evidence="1">
    <location>
        <begin position="13"/>
        <end position="313"/>
    </location>
</feature>
<dbReference type="Pfam" id="PF01869">
    <property type="entry name" value="BcrAD_BadFG"/>
    <property type="match status" value="1"/>
</dbReference>
<reference evidence="3 4" key="1">
    <citation type="journal article" date="2014" name="PLoS ONE">
        <title>Identification and Characterization of a New Erythromycin Biosynthetic Gene Cluster in Actinopolyspora erythraea YIM90600, a Novel Erythronolide-Producing Halophilic Actinomycete Isolated from Salt Field.</title>
        <authorList>
            <person name="Chen D."/>
            <person name="Feng J."/>
            <person name="Huang L."/>
            <person name="Zhang Q."/>
            <person name="Wu J."/>
            <person name="Zhu X."/>
            <person name="Duan Y."/>
            <person name="Xu Z."/>
        </authorList>
    </citation>
    <scope>NUCLEOTIDE SEQUENCE [LARGE SCALE GENOMIC DNA]</scope>
    <source>
        <strain evidence="3 4">YIM90600</strain>
    </source>
</reference>
<dbReference type="SUPFAM" id="SSF53067">
    <property type="entry name" value="Actin-like ATPase domain"/>
    <property type="match status" value="2"/>
</dbReference>
<dbReference type="AlphaFoldDB" id="A0A099D304"/>
<evidence type="ECO:0000313" key="2">
    <source>
        <dbReference type="EMBL" id="ASU77328.1"/>
    </source>
</evidence>
<dbReference type="InterPro" id="IPR043129">
    <property type="entry name" value="ATPase_NBD"/>
</dbReference>
<evidence type="ECO:0000259" key="1">
    <source>
        <dbReference type="Pfam" id="PF01869"/>
    </source>
</evidence>
<organism evidence="2 5">
    <name type="scientific">Actinopolyspora erythraea</name>
    <dbReference type="NCBI Taxonomy" id="414996"/>
    <lineage>
        <taxon>Bacteria</taxon>
        <taxon>Bacillati</taxon>
        <taxon>Actinomycetota</taxon>
        <taxon>Actinomycetes</taxon>
        <taxon>Actinopolysporales</taxon>
        <taxon>Actinopolysporaceae</taxon>
        <taxon>Actinopolyspora</taxon>
    </lineage>
</organism>
<dbReference type="Gene3D" id="3.30.420.40">
    <property type="match status" value="2"/>
</dbReference>
<dbReference type="KEGG" id="aey:CDG81_02240"/>